<keyword evidence="1" id="KW-1133">Transmembrane helix</keyword>
<evidence type="ECO:0000256" key="1">
    <source>
        <dbReference type="SAM" id="Phobius"/>
    </source>
</evidence>
<organism evidence="2 3">
    <name type="scientific">Fusobacterium vincentii 4_1_13</name>
    <dbReference type="NCBI Taxonomy" id="469606"/>
    <lineage>
        <taxon>Bacteria</taxon>
        <taxon>Fusobacteriati</taxon>
        <taxon>Fusobacteriota</taxon>
        <taxon>Fusobacteriia</taxon>
        <taxon>Fusobacteriales</taxon>
        <taxon>Fusobacteriaceae</taxon>
        <taxon>Fusobacterium</taxon>
    </lineage>
</organism>
<reference evidence="2 3" key="1">
    <citation type="submission" date="2011-10" db="EMBL/GenBank/DDBJ databases">
        <title>The Genome Sequence of Fusobacterium sp. 4_1_13.</title>
        <authorList>
            <consortium name="The Broad Institute Genome Sequencing Platform"/>
            <person name="Earl A."/>
            <person name="Ward D."/>
            <person name="Feldgarden M."/>
            <person name="Gevers D."/>
            <person name="Strauss J."/>
            <person name="Ambrose C."/>
            <person name="Allen-Vercoe E."/>
            <person name="Young S.K."/>
            <person name="Zeng Q."/>
            <person name="Gargeya S."/>
            <person name="Fitzgerald M."/>
            <person name="Haas B."/>
            <person name="Abouelleil A."/>
            <person name="Alvarado L."/>
            <person name="Arachchi H.M."/>
            <person name="Berlin A."/>
            <person name="Brown A."/>
            <person name="Chapman S.B."/>
            <person name="Chen Z."/>
            <person name="Dunbar C."/>
            <person name="Freedman E."/>
            <person name="Gearin G."/>
            <person name="Goldberg J."/>
            <person name="Griggs A."/>
            <person name="Gujja S."/>
            <person name="Heiman D."/>
            <person name="Howarth C."/>
            <person name="Larson L."/>
            <person name="Lui A."/>
            <person name="MacDonald P.J."/>
            <person name="Montmayeur A."/>
            <person name="Murphy C."/>
            <person name="Neiman D."/>
            <person name="Pearson M."/>
            <person name="Priest M."/>
            <person name="Roberts A."/>
            <person name="Saif S."/>
            <person name="Shea T."/>
            <person name="Shenoy N."/>
            <person name="Sisk P."/>
            <person name="Stolte C."/>
            <person name="Sykes S."/>
            <person name="Wortman J."/>
            <person name="Nusbaum C."/>
            <person name="Birren B."/>
        </authorList>
    </citation>
    <scope>NUCLEOTIDE SEQUENCE [LARGE SCALE GENOMIC DNA]</scope>
    <source>
        <strain evidence="2 3">4_1_13</strain>
    </source>
</reference>
<dbReference type="Proteomes" id="UP000004925">
    <property type="component" value="Unassembled WGS sequence"/>
</dbReference>
<protein>
    <submittedName>
        <fullName evidence="2">Uncharacterized protein</fullName>
    </submittedName>
</protein>
<dbReference type="EMBL" id="ACDE02000019">
    <property type="protein sequence ID" value="EEO40207.2"/>
    <property type="molecule type" value="Genomic_DNA"/>
</dbReference>
<feature type="transmembrane region" description="Helical" evidence="1">
    <location>
        <begin position="38"/>
        <end position="57"/>
    </location>
</feature>
<feature type="transmembrane region" description="Helical" evidence="1">
    <location>
        <begin position="63"/>
        <end position="81"/>
    </location>
</feature>
<dbReference type="eggNOG" id="ENOG5032X0A">
    <property type="taxonomic scope" value="Bacteria"/>
</dbReference>
<keyword evidence="1" id="KW-0812">Transmembrane</keyword>
<proteinExistence type="predicted"/>
<keyword evidence="1" id="KW-0472">Membrane</keyword>
<sequence>MNKNRKLDVLVIMLFIVEILIVKHFYQTEELFHFRSLFWGFHELVTLIFLGISYILLHEDIGYYDVFLILFPLIGISLLLLERIFQKWKVSNAVIDELLSSGEQEEKKEQKFIPEEFEIMSYYDLLSSDNIDEKKTFLFSFQTKETDLKIKILKKALLDKNIDVIHYAATELNKIETELQNKISELEKKGDKEELYRTYKTYINSGLLYDSILEFYLRKAAELLGSLDKNTIDKEEELLSLCKLGNEKEEYEDILKKRIKKKEEKKDIQDYCYFLYQENRFEDLLEMLKKYKSKNIEIPYCFKQYVKE</sequence>
<dbReference type="GeneID" id="79800025"/>
<feature type="transmembrane region" description="Helical" evidence="1">
    <location>
        <begin position="6"/>
        <end position="26"/>
    </location>
</feature>
<dbReference type="RefSeq" id="WP_008799716.1">
    <property type="nucleotide sequence ID" value="NZ_KQ235737.1"/>
</dbReference>
<accession>A0A0M1VU52</accession>
<comment type="caution">
    <text evidence="2">The sequence shown here is derived from an EMBL/GenBank/DDBJ whole genome shotgun (WGS) entry which is preliminary data.</text>
</comment>
<dbReference type="AlphaFoldDB" id="A0A0M1VU52"/>
<evidence type="ECO:0000313" key="3">
    <source>
        <dbReference type="Proteomes" id="UP000004925"/>
    </source>
</evidence>
<gene>
    <name evidence="2" type="ORF">FSCG_00920</name>
</gene>
<name>A0A0M1VU52_FUSVC</name>
<evidence type="ECO:0000313" key="2">
    <source>
        <dbReference type="EMBL" id="EEO40207.2"/>
    </source>
</evidence>